<dbReference type="InterPro" id="IPR000719">
    <property type="entry name" value="Prot_kinase_dom"/>
</dbReference>
<evidence type="ECO:0000256" key="3">
    <source>
        <dbReference type="PROSITE-ProRule" id="PRU10141"/>
    </source>
</evidence>
<dbReference type="InterPro" id="IPR008266">
    <property type="entry name" value="Tyr_kinase_AS"/>
</dbReference>
<reference evidence="6" key="1">
    <citation type="submission" date="2023-10" db="EMBL/GenBank/DDBJ databases">
        <title>Genome assembly of Pristionchus species.</title>
        <authorList>
            <person name="Yoshida K."/>
            <person name="Sommer R.J."/>
        </authorList>
    </citation>
    <scope>NUCLEOTIDE SEQUENCE</scope>
    <source>
        <strain evidence="6">RS5133</strain>
    </source>
</reference>
<proteinExistence type="predicted"/>
<feature type="domain" description="Protein kinase" evidence="5">
    <location>
        <begin position="152"/>
        <end position="414"/>
    </location>
</feature>
<evidence type="ECO:0000256" key="1">
    <source>
        <dbReference type="ARBA" id="ARBA00022741"/>
    </source>
</evidence>
<dbReference type="PANTHER" id="PTHR24418">
    <property type="entry name" value="TYROSINE-PROTEIN KINASE"/>
    <property type="match status" value="1"/>
</dbReference>
<feature type="region of interest" description="Disordered" evidence="4">
    <location>
        <begin position="422"/>
        <end position="474"/>
    </location>
</feature>
<accession>A0AAV5WB21</accession>
<dbReference type="Gene3D" id="1.10.510.10">
    <property type="entry name" value="Transferase(Phosphotransferase) domain 1"/>
    <property type="match status" value="1"/>
</dbReference>
<protein>
    <recommendedName>
        <fullName evidence="5">Protein kinase domain-containing protein</fullName>
    </recommendedName>
</protein>
<dbReference type="Pfam" id="PF07714">
    <property type="entry name" value="PK_Tyr_Ser-Thr"/>
    <property type="match status" value="1"/>
</dbReference>
<evidence type="ECO:0000259" key="5">
    <source>
        <dbReference type="PROSITE" id="PS50011"/>
    </source>
</evidence>
<dbReference type="SMART" id="SM00219">
    <property type="entry name" value="TyrKc"/>
    <property type="match status" value="1"/>
</dbReference>
<dbReference type="InterPro" id="IPR001245">
    <property type="entry name" value="Ser-Thr/Tyr_kinase_cat_dom"/>
</dbReference>
<dbReference type="CDD" id="cd00192">
    <property type="entry name" value="PTKc"/>
    <property type="match status" value="1"/>
</dbReference>
<dbReference type="Proteomes" id="UP001432322">
    <property type="component" value="Unassembled WGS sequence"/>
</dbReference>
<dbReference type="SUPFAM" id="SSF56112">
    <property type="entry name" value="Protein kinase-like (PK-like)"/>
    <property type="match status" value="1"/>
</dbReference>
<keyword evidence="7" id="KW-1185">Reference proteome</keyword>
<evidence type="ECO:0000256" key="2">
    <source>
        <dbReference type="ARBA" id="ARBA00022840"/>
    </source>
</evidence>
<dbReference type="PROSITE" id="PS00109">
    <property type="entry name" value="PROTEIN_KINASE_TYR"/>
    <property type="match status" value="1"/>
</dbReference>
<evidence type="ECO:0000313" key="6">
    <source>
        <dbReference type="EMBL" id="GMT29032.1"/>
    </source>
</evidence>
<dbReference type="PROSITE" id="PS50011">
    <property type="entry name" value="PROTEIN_KINASE_DOM"/>
    <property type="match status" value="1"/>
</dbReference>
<name>A0AAV5WB21_9BILA</name>
<dbReference type="Gene3D" id="3.30.505.10">
    <property type="entry name" value="SH2 domain"/>
    <property type="match status" value="1"/>
</dbReference>
<evidence type="ECO:0000313" key="7">
    <source>
        <dbReference type="Proteomes" id="UP001432322"/>
    </source>
</evidence>
<feature type="binding site" evidence="3">
    <location>
        <position position="187"/>
    </location>
    <ligand>
        <name>ATP</name>
        <dbReference type="ChEBI" id="CHEBI:30616"/>
    </ligand>
</feature>
<dbReference type="FunFam" id="3.30.200.20:FF:001512">
    <property type="entry name" value="Tyrosine-protein kinase"/>
    <property type="match status" value="1"/>
</dbReference>
<dbReference type="GO" id="GO:0005524">
    <property type="term" value="F:ATP binding"/>
    <property type="evidence" value="ECO:0007669"/>
    <property type="project" value="UniProtKB-UniRule"/>
</dbReference>
<dbReference type="PROSITE" id="PS00107">
    <property type="entry name" value="PROTEIN_KINASE_ATP"/>
    <property type="match status" value="1"/>
</dbReference>
<dbReference type="SUPFAM" id="SSF55550">
    <property type="entry name" value="SH2 domain"/>
    <property type="match status" value="1"/>
</dbReference>
<dbReference type="GO" id="GO:0004713">
    <property type="term" value="F:protein tyrosine kinase activity"/>
    <property type="evidence" value="ECO:0007669"/>
    <property type="project" value="InterPro"/>
</dbReference>
<evidence type="ECO:0000256" key="4">
    <source>
        <dbReference type="SAM" id="MobiDB-lite"/>
    </source>
</evidence>
<dbReference type="InterPro" id="IPR020635">
    <property type="entry name" value="Tyr_kinase_cat_dom"/>
</dbReference>
<feature type="compositionally biased region" description="Basic and acidic residues" evidence="4">
    <location>
        <begin position="14"/>
        <end position="24"/>
    </location>
</feature>
<keyword evidence="2 3" id="KW-0067">ATP-binding</keyword>
<sequence>MSAENNPQEEDDKKEDGGVEDDLKKALESIHDELDDMECYHGNMLEEDMKAAVQRDGDFLLRTKMMPDGSKRILLTVKFKGEILDIRLRAKSIANSDPPKYLFSFDNKTMRTAIKDIMDKHRMNTPVLWRKESVMLLNLVARSSWELKKDHLTLEKKIGEGAFGEVHSGKLKYRFPEGPRTINVAVKVIKRSANNEKATTELQKEGALMRRFKHENVVKMYGMVFERDSIMVVMELVNGGGLNDYVKKNKVSPDEKSQYALDIANGLSYIHSLHCIHRDIACRNCLLDVKGKGNKIAKVSDFGLTRQTEMHRVTTDEKIPIRWIAPEVLRTYEYTRAADIYAYAILVWEIFSNGAMPFENMTNAQIKEGIKDTAFRPIFPSGTPADIMDTIGPCWDSEPAARPELKEVIKKLWKYNRRSNGNDIDTGCEASNPPDGGLPRAGNRARSNESKKTDRRSKKIKSKEKNNTMKSTKK</sequence>
<dbReference type="InterPro" id="IPR050198">
    <property type="entry name" value="Non-receptor_tyrosine_kinases"/>
</dbReference>
<dbReference type="EMBL" id="BTSY01000005">
    <property type="protein sequence ID" value="GMT29032.1"/>
    <property type="molecule type" value="Genomic_DNA"/>
</dbReference>
<dbReference type="PRINTS" id="PR00109">
    <property type="entry name" value="TYRKINASE"/>
</dbReference>
<dbReference type="Gene3D" id="3.30.200.20">
    <property type="entry name" value="Phosphorylase Kinase, domain 1"/>
    <property type="match status" value="1"/>
</dbReference>
<dbReference type="AlphaFoldDB" id="A0AAV5WB21"/>
<keyword evidence="1 3" id="KW-0547">Nucleotide-binding</keyword>
<dbReference type="InterPro" id="IPR011009">
    <property type="entry name" value="Kinase-like_dom_sf"/>
</dbReference>
<gene>
    <name evidence="6" type="ORF">PFISCL1PPCAC_20329</name>
</gene>
<organism evidence="6 7">
    <name type="scientific">Pristionchus fissidentatus</name>
    <dbReference type="NCBI Taxonomy" id="1538716"/>
    <lineage>
        <taxon>Eukaryota</taxon>
        <taxon>Metazoa</taxon>
        <taxon>Ecdysozoa</taxon>
        <taxon>Nematoda</taxon>
        <taxon>Chromadorea</taxon>
        <taxon>Rhabditida</taxon>
        <taxon>Rhabditina</taxon>
        <taxon>Diplogasteromorpha</taxon>
        <taxon>Diplogasteroidea</taxon>
        <taxon>Neodiplogasteridae</taxon>
        <taxon>Pristionchus</taxon>
    </lineage>
</organism>
<dbReference type="InterPro" id="IPR036860">
    <property type="entry name" value="SH2_dom_sf"/>
</dbReference>
<feature type="compositionally biased region" description="Basic residues" evidence="4">
    <location>
        <begin position="453"/>
        <end position="462"/>
    </location>
</feature>
<feature type="region of interest" description="Disordered" evidence="4">
    <location>
        <begin position="1"/>
        <end position="24"/>
    </location>
</feature>
<comment type="caution">
    <text evidence="6">The sequence shown here is derived from an EMBL/GenBank/DDBJ whole genome shotgun (WGS) entry which is preliminary data.</text>
</comment>
<dbReference type="InterPro" id="IPR017441">
    <property type="entry name" value="Protein_kinase_ATP_BS"/>
</dbReference>